<dbReference type="OrthoDB" id="2936646at2"/>
<comment type="caution">
    <text evidence="1">The sequence shown here is derived from an EMBL/GenBank/DDBJ whole genome shotgun (WGS) entry which is preliminary data.</text>
</comment>
<dbReference type="Proteomes" id="UP000036867">
    <property type="component" value="Unassembled WGS sequence"/>
</dbReference>
<sequence length="92" mass="11112">MISFLLEFIAGLFGSIGYSETLNTKKIDQNIDRLKQHDWFKNIYEDERYHRLFFVSKKVRRHLQSTIRVRKIIRSKKAQKNLLVFLNKQIKA</sequence>
<keyword evidence="2" id="KW-1185">Reference proteome</keyword>
<proteinExistence type="predicted"/>
<dbReference type="RefSeq" id="WP_053415884.1">
    <property type="nucleotide sequence ID" value="NZ_LILB01000001.1"/>
</dbReference>
<dbReference type="AlphaFoldDB" id="A0A0M0LKW7"/>
<protein>
    <submittedName>
        <fullName evidence="1">Uncharacterized protein</fullName>
    </submittedName>
</protein>
<dbReference type="GeneID" id="301135373"/>
<evidence type="ECO:0000313" key="1">
    <source>
        <dbReference type="EMBL" id="KOO51725.1"/>
    </source>
</evidence>
<organism evidence="1 2">
    <name type="scientific">Viridibacillus arvi</name>
    <dbReference type="NCBI Taxonomy" id="263475"/>
    <lineage>
        <taxon>Bacteria</taxon>
        <taxon>Bacillati</taxon>
        <taxon>Bacillota</taxon>
        <taxon>Bacilli</taxon>
        <taxon>Bacillales</taxon>
        <taxon>Caryophanaceae</taxon>
        <taxon>Viridibacillus</taxon>
    </lineage>
</organism>
<accession>A0A0M0LKW7</accession>
<gene>
    <name evidence="1" type="ORF">AMD00_04560</name>
</gene>
<name>A0A0M0LKW7_9BACL</name>
<reference evidence="2" key="1">
    <citation type="submission" date="2015-08" db="EMBL/GenBank/DDBJ databases">
        <title>Fjat-10028 dsm 16317.</title>
        <authorList>
            <person name="Liu B."/>
            <person name="Wang J."/>
            <person name="Zhu Y."/>
            <person name="Liu G."/>
            <person name="Chen Q."/>
            <person name="Chen Z."/>
            <person name="Lan J."/>
            <person name="Che J."/>
            <person name="Ge C."/>
            <person name="Shi H."/>
            <person name="Pan Z."/>
            <person name="Liu X."/>
        </authorList>
    </citation>
    <scope>NUCLEOTIDE SEQUENCE [LARGE SCALE GENOMIC DNA]</scope>
    <source>
        <strain evidence="2">DSM 16317</strain>
    </source>
</reference>
<evidence type="ECO:0000313" key="2">
    <source>
        <dbReference type="Proteomes" id="UP000036867"/>
    </source>
</evidence>
<dbReference type="EMBL" id="LILB01000001">
    <property type="protein sequence ID" value="KOO51725.1"/>
    <property type="molecule type" value="Genomic_DNA"/>
</dbReference>